<accession>A0ABX8YXB3</accession>
<protein>
    <submittedName>
        <fullName evidence="1">Uncharacterized protein</fullName>
    </submittedName>
</protein>
<dbReference type="EMBL" id="CP071586">
    <property type="protein sequence ID" value="QYY84660.1"/>
    <property type="molecule type" value="Genomic_DNA"/>
</dbReference>
<keyword evidence="2" id="KW-1185">Reference proteome</keyword>
<evidence type="ECO:0000313" key="1">
    <source>
        <dbReference type="EMBL" id="QYY84660.1"/>
    </source>
</evidence>
<sequence length="45" mass="5066">MERRRSATFANPDSVQRSVQRVKGIEKRFGLGFATFAPEALGHFV</sequence>
<evidence type="ECO:0000313" key="2">
    <source>
        <dbReference type="Proteomes" id="UP000824588"/>
    </source>
</evidence>
<proteinExistence type="predicted"/>
<dbReference type="Proteomes" id="UP000824588">
    <property type="component" value="Chromosome"/>
</dbReference>
<gene>
    <name evidence="1" type="ORF">J0G10_14820</name>
</gene>
<reference evidence="1 2" key="1">
    <citation type="journal article" date="2022" name="Int. J. Syst. Evol. Microbiol.">
        <title>Pseudomonas germanica sp. nov., isolated from Iris germanica rhizomes.</title>
        <authorList>
            <person name="Atanasov K.E."/>
            <person name="Galbis D.M."/>
            <person name="Gallego J."/>
            <person name="Serpico A."/>
            <person name="Bosch M."/>
            <person name="Altabella T."/>
            <person name="Ferrer A."/>
        </authorList>
    </citation>
    <scope>NUCLEOTIDE SEQUENCE [LARGE SCALE GENOMIC DNA]</scope>
    <source>
        <strain evidence="1 2">FIT28</strain>
    </source>
</reference>
<organism evidence="1 2">
    <name type="scientific">Pseudomonas germanica</name>
    <dbReference type="NCBI Taxonomy" id="2815720"/>
    <lineage>
        <taxon>Bacteria</taxon>
        <taxon>Pseudomonadati</taxon>
        <taxon>Pseudomonadota</taxon>
        <taxon>Gammaproteobacteria</taxon>
        <taxon>Pseudomonadales</taxon>
        <taxon>Pseudomonadaceae</taxon>
        <taxon>Pseudomonas</taxon>
    </lineage>
</organism>
<name>A0ABX8YXB3_9PSED</name>